<evidence type="ECO:0000259" key="1">
    <source>
        <dbReference type="Pfam" id="PF00248"/>
    </source>
</evidence>
<evidence type="ECO:0000313" key="3">
    <source>
        <dbReference type="Proteomes" id="UP001175097"/>
    </source>
</evidence>
<dbReference type="PANTHER" id="PTHR43312:SF1">
    <property type="entry name" value="NADP-DEPENDENT OXIDOREDUCTASE DOMAIN-CONTAINING PROTEIN"/>
    <property type="match status" value="1"/>
</dbReference>
<dbReference type="PRINTS" id="PR00069">
    <property type="entry name" value="ALDKETRDTASE"/>
</dbReference>
<feature type="domain" description="NADP-dependent oxidoreductase" evidence="1">
    <location>
        <begin position="15"/>
        <end position="289"/>
    </location>
</feature>
<reference evidence="2" key="1">
    <citation type="submission" date="2023-03" db="EMBL/GenBank/DDBJ databases">
        <title>MT1 and MT2 Draft Genomes of Novel Species.</title>
        <authorList>
            <person name="Venkateswaran K."/>
        </authorList>
    </citation>
    <scope>NUCLEOTIDE SEQUENCE</scope>
    <source>
        <strain evidence="2">F6_3S_P_2</strain>
    </source>
</reference>
<dbReference type="InterPro" id="IPR020471">
    <property type="entry name" value="AKR"/>
</dbReference>
<dbReference type="InterPro" id="IPR036812">
    <property type="entry name" value="NAD(P)_OxRdtase_dom_sf"/>
</dbReference>
<dbReference type="Proteomes" id="UP001175097">
    <property type="component" value="Unassembled WGS sequence"/>
</dbReference>
<dbReference type="PANTHER" id="PTHR43312">
    <property type="entry name" value="D-THREO-ALDOSE 1-DEHYDROGENASE"/>
    <property type="match status" value="1"/>
</dbReference>
<dbReference type="RefSeq" id="WP_301242880.1">
    <property type="nucleotide sequence ID" value="NZ_JAROCC010000005.1"/>
</dbReference>
<dbReference type="CDD" id="cd19086">
    <property type="entry name" value="AKR_AKR11C1"/>
    <property type="match status" value="1"/>
</dbReference>
<organism evidence="2 3">
    <name type="scientific">Sporosarcina highlanderae</name>
    <dbReference type="NCBI Taxonomy" id="3035916"/>
    <lineage>
        <taxon>Bacteria</taxon>
        <taxon>Bacillati</taxon>
        <taxon>Bacillota</taxon>
        <taxon>Bacilli</taxon>
        <taxon>Bacillales</taxon>
        <taxon>Caryophanaceae</taxon>
        <taxon>Sporosarcina</taxon>
    </lineage>
</organism>
<accession>A0ABT8JRA6</accession>
<proteinExistence type="predicted"/>
<protein>
    <submittedName>
        <fullName evidence="2">Aldo/keto reductase</fullName>
    </submittedName>
</protein>
<dbReference type="SUPFAM" id="SSF51430">
    <property type="entry name" value="NAD(P)-linked oxidoreductase"/>
    <property type="match status" value="1"/>
</dbReference>
<comment type="caution">
    <text evidence="2">The sequence shown here is derived from an EMBL/GenBank/DDBJ whole genome shotgun (WGS) entry which is preliminary data.</text>
</comment>
<dbReference type="InterPro" id="IPR023210">
    <property type="entry name" value="NADP_OxRdtase_dom"/>
</dbReference>
<sequence length="300" mass="33260">MKKREIGKSGIYVSELGLGCMSFPDNLNEVKNIVNAAIHAGINFFDTADLYAGGRNESIVGEALKDRRDEIILATKVGNRMVPGEEGWRWDASKEYIKEAVKESLQRLGTDYIDLYQLHGGTMEDNVTGTIEAFEDLKKEGVIRQYGISSIRPNVIERFLTNSSAVSVMMQYSLLDRRPEEWFPKIREAGASVITRGTLAKGLLTDEGISRAEKMDGFVEYGAKDLKRTVGVLHETTNAVHAHAIAFNLKEDVVASALIGASSKDQLLDSIVAYEKSVDQSKLASMAQLTESHRYKQHRG</sequence>
<gene>
    <name evidence="2" type="ORF">P5G49_07520</name>
</gene>
<dbReference type="InterPro" id="IPR053135">
    <property type="entry name" value="AKR2_Oxidoreductase"/>
</dbReference>
<dbReference type="EMBL" id="JAROCC010000005">
    <property type="protein sequence ID" value="MDN4607333.1"/>
    <property type="molecule type" value="Genomic_DNA"/>
</dbReference>
<dbReference type="Pfam" id="PF00248">
    <property type="entry name" value="Aldo_ket_red"/>
    <property type="match status" value="1"/>
</dbReference>
<keyword evidence="3" id="KW-1185">Reference proteome</keyword>
<name>A0ABT8JRA6_9BACL</name>
<evidence type="ECO:0000313" key="2">
    <source>
        <dbReference type="EMBL" id="MDN4607333.1"/>
    </source>
</evidence>
<dbReference type="Gene3D" id="3.20.20.100">
    <property type="entry name" value="NADP-dependent oxidoreductase domain"/>
    <property type="match status" value="1"/>
</dbReference>